<organism evidence="8 9">
    <name type="scientific">Lasiosphaeria ovina</name>
    <dbReference type="NCBI Taxonomy" id="92902"/>
    <lineage>
        <taxon>Eukaryota</taxon>
        <taxon>Fungi</taxon>
        <taxon>Dikarya</taxon>
        <taxon>Ascomycota</taxon>
        <taxon>Pezizomycotina</taxon>
        <taxon>Sordariomycetes</taxon>
        <taxon>Sordariomycetidae</taxon>
        <taxon>Sordariales</taxon>
        <taxon>Lasiosphaeriaceae</taxon>
        <taxon>Lasiosphaeria</taxon>
    </lineage>
</organism>
<feature type="region of interest" description="Disordered" evidence="7">
    <location>
        <begin position="240"/>
        <end position="271"/>
    </location>
</feature>
<dbReference type="Gene3D" id="3.40.50.300">
    <property type="entry name" value="P-loop containing nucleotide triphosphate hydrolases"/>
    <property type="match status" value="1"/>
</dbReference>
<keyword evidence="6" id="KW-0472">Membrane</keyword>
<dbReference type="Proteomes" id="UP001287356">
    <property type="component" value="Unassembled WGS sequence"/>
</dbReference>
<feature type="compositionally biased region" description="Polar residues" evidence="7">
    <location>
        <begin position="240"/>
        <end position="256"/>
    </location>
</feature>
<reference evidence="8" key="1">
    <citation type="journal article" date="2023" name="Mol. Phylogenet. Evol.">
        <title>Genome-scale phylogeny and comparative genomics of the fungal order Sordariales.</title>
        <authorList>
            <person name="Hensen N."/>
            <person name="Bonometti L."/>
            <person name="Westerberg I."/>
            <person name="Brannstrom I.O."/>
            <person name="Guillou S."/>
            <person name="Cros-Aarteil S."/>
            <person name="Calhoun S."/>
            <person name="Haridas S."/>
            <person name="Kuo A."/>
            <person name="Mondo S."/>
            <person name="Pangilinan J."/>
            <person name="Riley R."/>
            <person name="LaButti K."/>
            <person name="Andreopoulos B."/>
            <person name="Lipzen A."/>
            <person name="Chen C."/>
            <person name="Yan M."/>
            <person name="Daum C."/>
            <person name="Ng V."/>
            <person name="Clum A."/>
            <person name="Steindorff A."/>
            <person name="Ohm R.A."/>
            <person name="Martin F."/>
            <person name="Silar P."/>
            <person name="Natvig D.O."/>
            <person name="Lalanne C."/>
            <person name="Gautier V."/>
            <person name="Ament-Velasquez S.L."/>
            <person name="Kruys A."/>
            <person name="Hutchinson M.I."/>
            <person name="Powell A.J."/>
            <person name="Barry K."/>
            <person name="Miller A.N."/>
            <person name="Grigoriev I.V."/>
            <person name="Debuchy R."/>
            <person name="Gladieux P."/>
            <person name="Hiltunen Thoren M."/>
            <person name="Johannesson H."/>
        </authorList>
    </citation>
    <scope>NUCLEOTIDE SEQUENCE</scope>
    <source>
        <strain evidence="8">CBS 958.72</strain>
    </source>
</reference>
<evidence type="ECO:0000313" key="8">
    <source>
        <dbReference type="EMBL" id="KAK3368828.1"/>
    </source>
</evidence>
<sequence length="1118" mass="124514">MTAVASLAAPIVWASKSVNDWAWRLWRWSGRHASEGDGDFRATVIHEERDAEVDVVFVHGLGTKSTEAWEAPDHAFCWPRTQLPLDATRRLRIITYDYDSTFWSLEFVTNRTLLHKAGILIQRLAALRKGRAAQRPIVFVCHGLGGLLVKNALVVASDSAGDLHHVYRSTAGVVFLATPHSGCPTDVASAIAAVLKKVASSALNQEELEDRTKSLAYVLERFKPLAANLDIHDFQESGSVSETELTSSSAHPSAQTVPRPGSNHAKPQQDAEIIRPIHKRSQTWRDFDHICKFSGPGDEVLEKIIQTINQITERAVASTPRRGEREATSLTFRHTATPVSEIKFWPDDRFSETPYDGVAQLQQYLDKWPTNGTEVTSRDEKRLEELLPIVTLQGPAGSGKSQAALEYIESNEWKYGSVLWIAATNRKSLEKGFRRAAREIAKHLGSDAAKQAQLTLGLDGQDLESAKELSDPKLGCLIQGVTEWLEQPHEKKWLLVLDDLSHDSSYPLPLSLIDWTHSRRAPLPSWRKLLRSIPCVSGHRGHVIITTKLDQELACTHTIEFDGVMGGGAESSRATNRTDEHIPRIQDWLDKAQEEDRRLFPIYLFLSDQDCPWVCGNLIHHSKAQDNSALTISAKHYRKHSVFDGDKEMRNRESGFVLDRGPSILPRLGRTQELMESAYNAWETVSSTLSSLGSGAPPNSSLWEIEDEIVQNCGVAFRRCENLIQRKALKQDFLLQWDLHWGALELTCEDHSAYSTAVNFHRLVEAAVSTQKVLEGEPAPQTGRQRTRQPDRQQPAEAWPSYASMLGQYVRTNATTERPAMIAARRECAQVSALRGRFDKAADEASQVLGLEDVFGADVGDARLSGTVRELIAYLGRAGNWLAAAALLQRELAAAEREAGPEPDLHPVTVSLREALAAAEQLHGNLVQAEVHFDHAYRAQTRRLGPSHPRTMLTHCRLAAVLDCRGNSDKALKIYASHLNDLDKTLGAANPVVFGVRENLALCLMGRGELLKAEKHLFLLEAILKNYPRLYTAAILHRIEGHLTHIRSGDARLATAASSWRSTLDMEDFLDEDDAVADDDSRADFSDHEPIELDTVIRDTHLRVVEDFTGKGQGKDRK</sequence>
<evidence type="ECO:0000256" key="3">
    <source>
        <dbReference type="ARBA" id="ARBA00004370"/>
    </source>
</evidence>
<dbReference type="GO" id="GO:0005739">
    <property type="term" value="C:mitochondrion"/>
    <property type="evidence" value="ECO:0007669"/>
    <property type="project" value="UniProtKB-SubCell"/>
</dbReference>
<dbReference type="SUPFAM" id="SSF52540">
    <property type="entry name" value="P-loop containing nucleoside triphosphate hydrolases"/>
    <property type="match status" value="1"/>
</dbReference>
<dbReference type="InterPro" id="IPR052374">
    <property type="entry name" value="SERAC1"/>
</dbReference>
<accession>A0AAE0K2G1</accession>
<evidence type="ECO:0000256" key="5">
    <source>
        <dbReference type="ARBA" id="ARBA00023128"/>
    </source>
</evidence>
<dbReference type="InterPro" id="IPR011990">
    <property type="entry name" value="TPR-like_helical_dom_sf"/>
</dbReference>
<keyword evidence="4" id="KW-0256">Endoplasmic reticulum</keyword>
<evidence type="ECO:0000256" key="6">
    <source>
        <dbReference type="ARBA" id="ARBA00023136"/>
    </source>
</evidence>
<evidence type="ECO:0008006" key="10">
    <source>
        <dbReference type="Google" id="ProtNLM"/>
    </source>
</evidence>
<protein>
    <recommendedName>
        <fullName evidence="10">GPI inositol-deacylase</fullName>
    </recommendedName>
</protein>
<dbReference type="Pfam" id="PF13424">
    <property type="entry name" value="TPR_12"/>
    <property type="match status" value="1"/>
</dbReference>
<evidence type="ECO:0000313" key="9">
    <source>
        <dbReference type="Proteomes" id="UP001287356"/>
    </source>
</evidence>
<evidence type="ECO:0000256" key="2">
    <source>
        <dbReference type="ARBA" id="ARBA00004240"/>
    </source>
</evidence>
<dbReference type="SUPFAM" id="SSF48452">
    <property type="entry name" value="TPR-like"/>
    <property type="match status" value="1"/>
</dbReference>
<proteinExistence type="predicted"/>
<dbReference type="InterPro" id="IPR027417">
    <property type="entry name" value="P-loop_NTPase"/>
</dbReference>
<reference evidence="8" key="2">
    <citation type="submission" date="2023-06" db="EMBL/GenBank/DDBJ databases">
        <authorList>
            <consortium name="Lawrence Berkeley National Laboratory"/>
            <person name="Haridas S."/>
            <person name="Hensen N."/>
            <person name="Bonometti L."/>
            <person name="Westerberg I."/>
            <person name="Brannstrom I.O."/>
            <person name="Guillou S."/>
            <person name="Cros-Aarteil S."/>
            <person name="Calhoun S."/>
            <person name="Kuo A."/>
            <person name="Mondo S."/>
            <person name="Pangilinan J."/>
            <person name="Riley R."/>
            <person name="Labutti K."/>
            <person name="Andreopoulos B."/>
            <person name="Lipzen A."/>
            <person name="Chen C."/>
            <person name="Yanf M."/>
            <person name="Daum C."/>
            <person name="Ng V."/>
            <person name="Clum A."/>
            <person name="Steindorff A."/>
            <person name="Ohm R."/>
            <person name="Martin F."/>
            <person name="Silar P."/>
            <person name="Natvig D."/>
            <person name="Lalanne C."/>
            <person name="Gautier V."/>
            <person name="Ament-Velasquez S.L."/>
            <person name="Kruys A."/>
            <person name="Hutchinson M.I."/>
            <person name="Powell A.J."/>
            <person name="Barry K."/>
            <person name="Miller A.N."/>
            <person name="Grigoriev I.V."/>
            <person name="Debuchy R."/>
            <person name="Gladieux P."/>
            <person name="Thoren M.H."/>
            <person name="Johannesson H."/>
        </authorList>
    </citation>
    <scope>NUCLEOTIDE SEQUENCE</scope>
    <source>
        <strain evidence="8">CBS 958.72</strain>
    </source>
</reference>
<evidence type="ECO:0000256" key="1">
    <source>
        <dbReference type="ARBA" id="ARBA00004173"/>
    </source>
</evidence>
<dbReference type="InterPro" id="IPR029058">
    <property type="entry name" value="AB_hydrolase_fold"/>
</dbReference>
<evidence type="ECO:0000256" key="4">
    <source>
        <dbReference type="ARBA" id="ARBA00022824"/>
    </source>
</evidence>
<dbReference type="Gene3D" id="3.40.50.1820">
    <property type="entry name" value="alpha/beta hydrolase"/>
    <property type="match status" value="1"/>
</dbReference>
<gene>
    <name evidence="8" type="ORF">B0T24DRAFT_630747</name>
</gene>
<dbReference type="GO" id="GO:0016020">
    <property type="term" value="C:membrane"/>
    <property type="evidence" value="ECO:0007669"/>
    <property type="project" value="UniProtKB-SubCell"/>
</dbReference>
<evidence type="ECO:0000256" key="7">
    <source>
        <dbReference type="SAM" id="MobiDB-lite"/>
    </source>
</evidence>
<feature type="region of interest" description="Disordered" evidence="7">
    <location>
        <begin position="772"/>
        <end position="797"/>
    </location>
</feature>
<dbReference type="EMBL" id="JAULSN010000006">
    <property type="protein sequence ID" value="KAK3368828.1"/>
    <property type="molecule type" value="Genomic_DNA"/>
</dbReference>
<dbReference type="AlphaFoldDB" id="A0AAE0K2G1"/>
<dbReference type="GO" id="GO:0005783">
    <property type="term" value="C:endoplasmic reticulum"/>
    <property type="evidence" value="ECO:0007669"/>
    <property type="project" value="UniProtKB-SubCell"/>
</dbReference>
<dbReference type="Gene3D" id="1.25.40.10">
    <property type="entry name" value="Tetratricopeptide repeat domain"/>
    <property type="match status" value="1"/>
</dbReference>
<name>A0AAE0K2G1_9PEZI</name>
<keyword evidence="9" id="KW-1185">Reference proteome</keyword>
<comment type="subcellular location">
    <subcellularLocation>
        <location evidence="2">Endoplasmic reticulum</location>
    </subcellularLocation>
    <subcellularLocation>
        <location evidence="3">Membrane</location>
    </subcellularLocation>
    <subcellularLocation>
        <location evidence="1">Mitochondrion</location>
    </subcellularLocation>
</comment>
<dbReference type="PANTHER" id="PTHR48182:SF2">
    <property type="entry name" value="PROTEIN SERAC1"/>
    <property type="match status" value="1"/>
</dbReference>
<dbReference type="SUPFAM" id="SSF53474">
    <property type="entry name" value="alpha/beta-Hydrolases"/>
    <property type="match status" value="1"/>
</dbReference>
<keyword evidence="5" id="KW-0496">Mitochondrion</keyword>
<dbReference type="PANTHER" id="PTHR48182">
    <property type="entry name" value="PROTEIN SERAC1"/>
    <property type="match status" value="1"/>
</dbReference>
<comment type="caution">
    <text evidence="8">The sequence shown here is derived from an EMBL/GenBank/DDBJ whole genome shotgun (WGS) entry which is preliminary data.</text>
</comment>